<evidence type="ECO:0000313" key="2">
    <source>
        <dbReference type="EMBL" id="MBB4064584.1"/>
    </source>
</evidence>
<sequence>MVDNLARHSAGKPAPKSTPMDVESLAANPAFPAAEALVAARLIALQGASPKLPRLKSNHRKWLITQSLYAIASQRDPAEPLSGLTASRLIDTVIEIGAASRNTASAFLLEMLTYKFLREVPDVPDKRVRILELTDISILGMRTWFEAHMQALDTLDGGTRVAVSAAEPALFPLAQRHAARALVENPAWRNPPDSITGFAWSDAGGMILHHLMTMIPEGHREGGRVMIGQVVLSDLAERYTISVSNVKRMFSRVEKEELAGWTQQRRRGTFWMSEAMVGDYLRWEAEKLAALDAAFHHACQTLAIPYPA</sequence>
<organism evidence="2 3">
    <name type="scientific">Gellertiella hungarica</name>
    <dbReference type="NCBI Taxonomy" id="1572859"/>
    <lineage>
        <taxon>Bacteria</taxon>
        <taxon>Pseudomonadati</taxon>
        <taxon>Pseudomonadota</taxon>
        <taxon>Alphaproteobacteria</taxon>
        <taxon>Hyphomicrobiales</taxon>
        <taxon>Rhizobiaceae</taxon>
        <taxon>Gellertiella</taxon>
    </lineage>
</organism>
<dbReference type="EMBL" id="JACIEZ010000003">
    <property type="protein sequence ID" value="MBB4064584.1"/>
    <property type="molecule type" value="Genomic_DNA"/>
</dbReference>
<feature type="region of interest" description="Disordered" evidence="1">
    <location>
        <begin position="1"/>
        <end position="21"/>
    </location>
</feature>
<dbReference type="AlphaFoldDB" id="A0A7W6NKI9"/>
<evidence type="ECO:0000313" key="3">
    <source>
        <dbReference type="Proteomes" id="UP000528286"/>
    </source>
</evidence>
<reference evidence="2 3" key="1">
    <citation type="submission" date="2020-08" db="EMBL/GenBank/DDBJ databases">
        <title>Genomic Encyclopedia of Type Strains, Phase IV (KMG-IV): sequencing the most valuable type-strain genomes for metagenomic binning, comparative biology and taxonomic classification.</title>
        <authorList>
            <person name="Goeker M."/>
        </authorList>
    </citation>
    <scope>NUCLEOTIDE SEQUENCE [LARGE SCALE GENOMIC DNA]</scope>
    <source>
        <strain evidence="2 3">DSM 29853</strain>
    </source>
</reference>
<comment type="caution">
    <text evidence="2">The sequence shown here is derived from an EMBL/GenBank/DDBJ whole genome shotgun (WGS) entry which is preliminary data.</text>
</comment>
<evidence type="ECO:0000256" key="1">
    <source>
        <dbReference type="SAM" id="MobiDB-lite"/>
    </source>
</evidence>
<accession>A0A7W6NKI9</accession>
<gene>
    <name evidence="2" type="ORF">GGR23_001771</name>
</gene>
<keyword evidence="3" id="KW-1185">Reference proteome</keyword>
<proteinExistence type="predicted"/>
<dbReference type="Proteomes" id="UP000528286">
    <property type="component" value="Unassembled WGS sequence"/>
</dbReference>
<dbReference type="RefSeq" id="WP_183365846.1">
    <property type="nucleotide sequence ID" value="NZ_JACIEZ010000003.1"/>
</dbReference>
<name>A0A7W6NKI9_9HYPH</name>
<protein>
    <submittedName>
        <fullName evidence="2">Uncharacterized protein</fullName>
    </submittedName>
</protein>